<dbReference type="STRING" id="1121955.SAMN02745146_2323"/>
<dbReference type="SUPFAM" id="SSF52317">
    <property type="entry name" value="Class I glutamine amidotransferase-like"/>
    <property type="match status" value="1"/>
</dbReference>
<dbReference type="PANTHER" id="PTHR40469:SF2">
    <property type="entry name" value="GALACTOSE-BINDING DOMAIN-LIKE SUPERFAMILY PROTEIN"/>
    <property type="match status" value="1"/>
</dbReference>
<keyword evidence="3" id="KW-1185">Reference proteome</keyword>
<dbReference type="InterPro" id="IPR029010">
    <property type="entry name" value="ThuA-like"/>
</dbReference>
<dbReference type="AlphaFoldDB" id="A0A1M6GNH1"/>
<feature type="domain" description="ThuA-like" evidence="1">
    <location>
        <begin position="38"/>
        <end position="248"/>
    </location>
</feature>
<protein>
    <recommendedName>
        <fullName evidence="1">ThuA-like domain-containing protein</fullName>
    </recommendedName>
</protein>
<name>A0A1M6GNH1_9BACT</name>
<sequence>MFSAGRYLLLSVALLLVGCTEKNPAPVPAPAVPPTPAILVFYKTGGYYHPSIPVGLRAIQQLGRDNGFRVDTTNAAPRFRLDTLRKYKAVVFLSTTQEVLNPAQQSAFEQYIRLGRGFVGVHAATDTEYDWPWYNGLVGAYFNGHPAIQQATVQVTDNVHASTSFLPARWVRTDEWYNFQRLAPDLRILATLDETTYTGGTHSPGTHPIAWYHTYEGGRAFYTAGGHTDDSFREPLFLRHLLGGITYAMGE</sequence>
<gene>
    <name evidence="2" type="ORF">SAMN02745146_2323</name>
</gene>
<evidence type="ECO:0000259" key="1">
    <source>
        <dbReference type="Pfam" id="PF06283"/>
    </source>
</evidence>
<dbReference type="EMBL" id="FQYN01000004">
    <property type="protein sequence ID" value="SHJ11463.1"/>
    <property type="molecule type" value="Genomic_DNA"/>
</dbReference>
<proteinExistence type="predicted"/>
<evidence type="ECO:0000313" key="3">
    <source>
        <dbReference type="Proteomes" id="UP000184418"/>
    </source>
</evidence>
<dbReference type="Pfam" id="PF06283">
    <property type="entry name" value="ThuA"/>
    <property type="match status" value="1"/>
</dbReference>
<dbReference type="OrthoDB" id="9816308at2"/>
<reference evidence="2 3" key="1">
    <citation type="submission" date="2016-11" db="EMBL/GenBank/DDBJ databases">
        <authorList>
            <person name="Jaros S."/>
            <person name="Januszkiewicz K."/>
            <person name="Wedrychowicz H."/>
        </authorList>
    </citation>
    <scope>NUCLEOTIDE SEQUENCE [LARGE SCALE GENOMIC DNA]</scope>
    <source>
        <strain evidence="2 3">DSM 21074</strain>
    </source>
</reference>
<dbReference type="Proteomes" id="UP000184418">
    <property type="component" value="Unassembled WGS sequence"/>
</dbReference>
<dbReference type="PANTHER" id="PTHR40469">
    <property type="entry name" value="SECRETED GLYCOSYL HYDROLASE"/>
    <property type="match status" value="1"/>
</dbReference>
<dbReference type="Gene3D" id="3.40.50.880">
    <property type="match status" value="1"/>
</dbReference>
<evidence type="ECO:0000313" key="2">
    <source>
        <dbReference type="EMBL" id="SHJ11463.1"/>
    </source>
</evidence>
<dbReference type="InterPro" id="IPR029062">
    <property type="entry name" value="Class_I_gatase-like"/>
</dbReference>
<organism evidence="2 3">
    <name type="scientific">Hymenobacter daecheongensis DSM 21074</name>
    <dbReference type="NCBI Taxonomy" id="1121955"/>
    <lineage>
        <taxon>Bacteria</taxon>
        <taxon>Pseudomonadati</taxon>
        <taxon>Bacteroidota</taxon>
        <taxon>Cytophagia</taxon>
        <taxon>Cytophagales</taxon>
        <taxon>Hymenobacteraceae</taxon>
        <taxon>Hymenobacter</taxon>
    </lineage>
</organism>
<accession>A0A1M6GNH1</accession>
<dbReference type="PROSITE" id="PS51257">
    <property type="entry name" value="PROKAR_LIPOPROTEIN"/>
    <property type="match status" value="1"/>
</dbReference>